<sequence length="923" mass="96824">MTSSLGQAAGAAILAAHAASTAPSPVSTHLVPVPVSTPSPAPPPNADRIAAARARLADIERVVAGPPRLKRVRRLSAALLDDLRAAVDAAEQNTVLAGAEWGHDLVSVADQVLADLAAVRHMSVLGYLLHGRNARRVLRAHAAWLATLHAEATRVGGPRVVPAGARAMVVDLGSVSASPRSLTMESINVAPGQPLVTPLAVAAEEHLDPMASPASPLPPAAQLSRLLSDSRGAPTRNGGVSSEVAEALAKVIALANDPRFLLQLRKDSTCNFQDLLDIVEVLALACPSQAPKRLPLLTMSIESHYPPEPCHDRLSGEALQARIDQIVRAESPPMTVRRSSLVSFPSHGRRESLTDRGQTGVFASVQSLTPLLETMAANDVHNPAQPSLSRITTVAAIMEQQFNPATRVGGTSGMGTLNSVRRGSAVSGAAAAAVGAAPRTPPGASTIPTAAEKLAEVAPGLTMDHVWLHESARPIATIERRSMQNEPVQPGGHDSLSRAQAQANGGNSLSRQSHKSHQSQQPMAPGSPTGATADFSTTTGAPGGDLPATPLSPQPDESDSHFDTCPVCKLVQDYSYAKYIQLAVLFHENNDLGMSYHCLVHAIQVSEERGACVPTPYFLAGLYLRHGWGCRPDLAKSFDCLMLALEYALRQAQHTAGSTMARTTMRSAGSEPTVPEEIAPASSAAAAAAAVNPPPILARPYSTMARPLSAASRTLSDIPAAAPRTKLAAYIATFRDSPLPIRDDDIEASSQRLGVALILYEVSVSLRFGWGVRGDSRLAKALAKLAANLGDPQAALEVGMRLAASSGVRLSLSSGGQGAGSVDSLPGRITRQLSRVLSRSKSMSAVGRSSTANGVAEPAMLRNSWSSSLADIPEREVAPASGVRRQGSRVARRKREAVAYLRYVARSGVQDPAITWALAPKWD</sequence>
<gene>
    <name evidence="2" type="ORF">AMAG_17670</name>
</gene>
<dbReference type="InterPro" id="IPR052945">
    <property type="entry name" value="Mitotic_Regulator"/>
</dbReference>
<feature type="region of interest" description="Disordered" evidence="1">
    <location>
        <begin position="25"/>
        <end position="46"/>
    </location>
</feature>
<dbReference type="SUPFAM" id="SSF81901">
    <property type="entry name" value="HCP-like"/>
    <property type="match status" value="1"/>
</dbReference>
<feature type="compositionally biased region" description="Low complexity" evidence="1">
    <location>
        <begin position="25"/>
        <end position="34"/>
    </location>
</feature>
<feature type="compositionally biased region" description="Pro residues" evidence="1">
    <location>
        <begin position="35"/>
        <end position="45"/>
    </location>
</feature>
<dbReference type="VEuPathDB" id="FungiDB:AMAG_17670"/>
<evidence type="ECO:0000313" key="2">
    <source>
        <dbReference type="EMBL" id="KNE54435.1"/>
    </source>
</evidence>
<accession>A0A0L0RWF3</accession>
<reference evidence="2 3" key="1">
    <citation type="submission" date="2009-11" db="EMBL/GenBank/DDBJ databases">
        <title>Annotation of Allomyces macrogynus ATCC 38327.</title>
        <authorList>
            <consortium name="The Broad Institute Genome Sequencing Platform"/>
            <person name="Russ C."/>
            <person name="Cuomo C."/>
            <person name="Burger G."/>
            <person name="Gray M.W."/>
            <person name="Holland P.W.H."/>
            <person name="King N."/>
            <person name="Lang F.B.F."/>
            <person name="Roger A.J."/>
            <person name="Ruiz-Trillo I."/>
            <person name="Young S.K."/>
            <person name="Zeng Q."/>
            <person name="Gargeya S."/>
            <person name="Fitzgerald M."/>
            <person name="Haas B."/>
            <person name="Abouelleil A."/>
            <person name="Alvarado L."/>
            <person name="Arachchi H.M."/>
            <person name="Berlin A."/>
            <person name="Chapman S.B."/>
            <person name="Gearin G."/>
            <person name="Goldberg J."/>
            <person name="Griggs A."/>
            <person name="Gujja S."/>
            <person name="Hansen M."/>
            <person name="Heiman D."/>
            <person name="Howarth C."/>
            <person name="Larimer J."/>
            <person name="Lui A."/>
            <person name="MacDonald P.J.P."/>
            <person name="McCowen C."/>
            <person name="Montmayeur A."/>
            <person name="Murphy C."/>
            <person name="Neiman D."/>
            <person name="Pearson M."/>
            <person name="Priest M."/>
            <person name="Roberts A."/>
            <person name="Saif S."/>
            <person name="Shea T."/>
            <person name="Sisk P."/>
            <person name="Stolte C."/>
            <person name="Sykes S."/>
            <person name="Wortman J."/>
            <person name="Nusbaum C."/>
            <person name="Birren B."/>
        </authorList>
    </citation>
    <scope>NUCLEOTIDE SEQUENCE [LARGE SCALE GENOMIC DNA]</scope>
    <source>
        <strain evidence="2 3">ATCC 38327</strain>
    </source>
</reference>
<organism evidence="2 3">
    <name type="scientific">Allomyces macrogynus (strain ATCC 38327)</name>
    <name type="common">Allomyces javanicus var. macrogynus</name>
    <dbReference type="NCBI Taxonomy" id="578462"/>
    <lineage>
        <taxon>Eukaryota</taxon>
        <taxon>Fungi</taxon>
        <taxon>Fungi incertae sedis</taxon>
        <taxon>Blastocladiomycota</taxon>
        <taxon>Blastocladiomycetes</taxon>
        <taxon>Blastocladiales</taxon>
        <taxon>Blastocladiaceae</taxon>
        <taxon>Allomyces</taxon>
    </lineage>
</organism>
<dbReference type="PANTHER" id="PTHR43628:SF1">
    <property type="entry name" value="CHITIN SYNTHASE REGULATORY FACTOR 2-RELATED"/>
    <property type="match status" value="1"/>
</dbReference>
<protein>
    <submittedName>
        <fullName evidence="2">Uncharacterized protein</fullName>
    </submittedName>
</protein>
<dbReference type="PANTHER" id="PTHR43628">
    <property type="entry name" value="ACTIVATOR OF C KINASE PROTEIN 1-RELATED"/>
    <property type="match status" value="1"/>
</dbReference>
<proteinExistence type="predicted"/>
<evidence type="ECO:0000313" key="3">
    <source>
        <dbReference type="Proteomes" id="UP000054350"/>
    </source>
</evidence>
<dbReference type="Proteomes" id="UP000054350">
    <property type="component" value="Unassembled WGS sequence"/>
</dbReference>
<keyword evidence="3" id="KW-1185">Reference proteome</keyword>
<dbReference type="GO" id="GO:0032153">
    <property type="term" value="C:cell division site"/>
    <property type="evidence" value="ECO:0007669"/>
    <property type="project" value="TreeGrafter"/>
</dbReference>
<dbReference type="STRING" id="578462.A0A0L0RWF3"/>
<name>A0A0L0RWF3_ALLM3</name>
<evidence type="ECO:0000256" key="1">
    <source>
        <dbReference type="SAM" id="MobiDB-lite"/>
    </source>
</evidence>
<dbReference type="OrthoDB" id="5579924at2759"/>
<dbReference type="GO" id="GO:0010972">
    <property type="term" value="P:negative regulation of G2/M transition of mitotic cell cycle"/>
    <property type="evidence" value="ECO:0007669"/>
    <property type="project" value="TreeGrafter"/>
</dbReference>
<dbReference type="AlphaFoldDB" id="A0A0L0RWF3"/>
<reference evidence="3" key="2">
    <citation type="submission" date="2009-11" db="EMBL/GenBank/DDBJ databases">
        <title>The Genome Sequence of Allomyces macrogynus strain ATCC 38327.</title>
        <authorList>
            <consortium name="The Broad Institute Genome Sequencing Platform"/>
            <person name="Russ C."/>
            <person name="Cuomo C."/>
            <person name="Shea T."/>
            <person name="Young S.K."/>
            <person name="Zeng Q."/>
            <person name="Koehrsen M."/>
            <person name="Haas B."/>
            <person name="Borodovsky M."/>
            <person name="Guigo R."/>
            <person name="Alvarado L."/>
            <person name="Berlin A."/>
            <person name="Borenstein D."/>
            <person name="Chen Z."/>
            <person name="Engels R."/>
            <person name="Freedman E."/>
            <person name="Gellesch M."/>
            <person name="Goldberg J."/>
            <person name="Griggs A."/>
            <person name="Gujja S."/>
            <person name="Heiman D."/>
            <person name="Hepburn T."/>
            <person name="Howarth C."/>
            <person name="Jen D."/>
            <person name="Larson L."/>
            <person name="Lewis B."/>
            <person name="Mehta T."/>
            <person name="Park D."/>
            <person name="Pearson M."/>
            <person name="Roberts A."/>
            <person name="Saif S."/>
            <person name="Shenoy N."/>
            <person name="Sisk P."/>
            <person name="Stolte C."/>
            <person name="Sykes S."/>
            <person name="Walk T."/>
            <person name="White J."/>
            <person name="Yandava C."/>
            <person name="Burger G."/>
            <person name="Gray M.W."/>
            <person name="Holland P.W.H."/>
            <person name="King N."/>
            <person name="Lang F.B.F."/>
            <person name="Roger A.J."/>
            <person name="Ruiz-Trillo I."/>
            <person name="Lander E."/>
            <person name="Nusbaum C."/>
        </authorList>
    </citation>
    <scope>NUCLEOTIDE SEQUENCE [LARGE SCALE GENOMIC DNA]</scope>
    <source>
        <strain evidence="3">ATCC 38327</strain>
    </source>
</reference>
<feature type="compositionally biased region" description="Polar residues" evidence="1">
    <location>
        <begin position="497"/>
        <end position="507"/>
    </location>
</feature>
<feature type="region of interest" description="Disordered" evidence="1">
    <location>
        <begin position="483"/>
        <end position="559"/>
    </location>
</feature>
<dbReference type="EMBL" id="GG745328">
    <property type="protein sequence ID" value="KNE54435.1"/>
    <property type="molecule type" value="Genomic_DNA"/>
</dbReference>